<accession>A0A9W6V5Y8</accession>
<evidence type="ECO:0000313" key="2">
    <source>
        <dbReference type="EMBL" id="GLW73610.1"/>
    </source>
</evidence>
<evidence type="ECO:0000256" key="1">
    <source>
        <dbReference type="SAM" id="MobiDB-lite"/>
    </source>
</evidence>
<name>A0A9W6V5Y8_9ACTN</name>
<dbReference type="EMBL" id="BSSA01000026">
    <property type="protein sequence ID" value="GLW73610.1"/>
    <property type="molecule type" value="Genomic_DNA"/>
</dbReference>
<sequence>MGRPLARGLVGGAAYAAGRAGARRFAGPPGRRRAGPEPGDRRELQAEQRAARQPVHAPPPPAPAPAPKPAPPPAPAAGGADVASRLTQPAQLLQQGLLIPEGFAAAQAGLLA</sequence>
<feature type="region of interest" description="Disordered" evidence="1">
    <location>
        <begin position="17"/>
        <end position="87"/>
    </location>
</feature>
<proteinExistence type="predicted"/>
<reference evidence="2" key="1">
    <citation type="submission" date="2023-02" db="EMBL/GenBank/DDBJ databases">
        <title>Kitasatospora phosalacinea NBRC 14627.</title>
        <authorList>
            <person name="Ichikawa N."/>
            <person name="Sato H."/>
            <person name="Tonouchi N."/>
        </authorList>
    </citation>
    <scope>NUCLEOTIDE SEQUENCE</scope>
    <source>
        <strain evidence="2">NBRC 14627</strain>
    </source>
</reference>
<dbReference type="Proteomes" id="UP001165041">
    <property type="component" value="Unassembled WGS sequence"/>
</dbReference>
<protein>
    <submittedName>
        <fullName evidence="2">Uncharacterized protein</fullName>
    </submittedName>
</protein>
<comment type="caution">
    <text evidence="2">The sequence shown here is derived from an EMBL/GenBank/DDBJ whole genome shotgun (WGS) entry which is preliminary data.</text>
</comment>
<gene>
    <name evidence="2" type="ORF">Kpho02_59090</name>
</gene>
<feature type="compositionally biased region" description="Low complexity" evidence="1">
    <location>
        <begin position="17"/>
        <end position="29"/>
    </location>
</feature>
<evidence type="ECO:0000313" key="3">
    <source>
        <dbReference type="Proteomes" id="UP001165041"/>
    </source>
</evidence>
<feature type="compositionally biased region" description="Basic and acidic residues" evidence="1">
    <location>
        <begin position="34"/>
        <end position="50"/>
    </location>
</feature>
<feature type="compositionally biased region" description="Pro residues" evidence="1">
    <location>
        <begin position="56"/>
        <end position="75"/>
    </location>
</feature>
<organism evidence="2 3">
    <name type="scientific">Kitasatospora phosalacinea</name>
    <dbReference type="NCBI Taxonomy" id="2065"/>
    <lineage>
        <taxon>Bacteria</taxon>
        <taxon>Bacillati</taxon>
        <taxon>Actinomycetota</taxon>
        <taxon>Actinomycetes</taxon>
        <taxon>Kitasatosporales</taxon>
        <taxon>Streptomycetaceae</taxon>
        <taxon>Kitasatospora</taxon>
    </lineage>
</organism>
<dbReference type="AlphaFoldDB" id="A0A9W6V5Y8"/>